<keyword evidence="6" id="KW-0862">Zinc</keyword>
<dbReference type="Pfam" id="PF04998">
    <property type="entry name" value="RNA_pol_Rpb1_5"/>
    <property type="match status" value="1"/>
</dbReference>
<dbReference type="GO" id="GO:0003677">
    <property type="term" value="F:DNA binding"/>
    <property type="evidence" value="ECO:0007669"/>
    <property type="project" value="InterPro"/>
</dbReference>
<keyword evidence="4" id="KW-0808">Transferase</keyword>
<evidence type="ECO:0000256" key="3">
    <source>
        <dbReference type="ARBA" id="ARBA00022478"/>
    </source>
</evidence>
<evidence type="ECO:0000256" key="4">
    <source>
        <dbReference type="ARBA" id="ARBA00022679"/>
    </source>
</evidence>
<dbReference type="EC" id="2.7.7.6" evidence="2"/>
<dbReference type="InterPro" id="IPR045867">
    <property type="entry name" value="DNA-dir_RpoC_beta_prime"/>
</dbReference>
<name>A0A103Y1H5_CYNCS</name>
<protein>
    <recommendedName>
        <fullName evidence="2">DNA-directed RNA polymerase</fullName>
        <ecNumber evidence="2">2.7.7.6</ecNumber>
    </recommendedName>
</protein>
<dbReference type="STRING" id="59895.A0A103Y1H5"/>
<dbReference type="Proteomes" id="UP000243975">
    <property type="component" value="Unassembled WGS sequence"/>
</dbReference>
<dbReference type="InterPro" id="IPR007081">
    <property type="entry name" value="RNA_pol_Rpb1_5"/>
</dbReference>
<dbReference type="AlphaFoldDB" id="A0A103Y1H5"/>
<dbReference type="GO" id="GO:0006351">
    <property type="term" value="P:DNA-templated transcription"/>
    <property type="evidence" value="ECO:0007669"/>
    <property type="project" value="InterPro"/>
</dbReference>
<evidence type="ECO:0000256" key="1">
    <source>
        <dbReference type="ARBA" id="ARBA00006460"/>
    </source>
</evidence>
<evidence type="ECO:0000259" key="8">
    <source>
        <dbReference type="Pfam" id="PF04998"/>
    </source>
</evidence>
<accession>A0A103Y1H5</accession>
<evidence type="ECO:0000256" key="6">
    <source>
        <dbReference type="ARBA" id="ARBA00022833"/>
    </source>
</evidence>
<dbReference type="PANTHER" id="PTHR19376">
    <property type="entry name" value="DNA-DIRECTED RNA POLYMERASE"/>
    <property type="match status" value="1"/>
</dbReference>
<dbReference type="Gramene" id="KVI00802">
    <property type="protein sequence ID" value="KVI00802"/>
    <property type="gene ID" value="Ccrd_020941"/>
</dbReference>
<evidence type="ECO:0000256" key="5">
    <source>
        <dbReference type="ARBA" id="ARBA00022695"/>
    </source>
</evidence>
<dbReference type="GO" id="GO:0005736">
    <property type="term" value="C:RNA polymerase I complex"/>
    <property type="evidence" value="ECO:0007669"/>
    <property type="project" value="TreeGrafter"/>
</dbReference>
<comment type="similarity">
    <text evidence="1">Belongs to the RNA polymerase beta' chain family.</text>
</comment>
<evidence type="ECO:0000256" key="2">
    <source>
        <dbReference type="ARBA" id="ARBA00012418"/>
    </source>
</evidence>
<reference evidence="9 10" key="1">
    <citation type="journal article" date="2016" name="Sci. Rep.">
        <title>The genome sequence of the outbreeding globe artichoke constructed de novo incorporating a phase-aware low-pass sequencing strategy of F1 progeny.</title>
        <authorList>
            <person name="Scaglione D."/>
            <person name="Reyes-Chin-Wo S."/>
            <person name="Acquadro A."/>
            <person name="Froenicke L."/>
            <person name="Portis E."/>
            <person name="Beitel C."/>
            <person name="Tirone M."/>
            <person name="Mauro R."/>
            <person name="Lo Monaco A."/>
            <person name="Mauromicale G."/>
            <person name="Faccioli P."/>
            <person name="Cattivelli L."/>
            <person name="Rieseberg L."/>
            <person name="Michelmore R."/>
            <person name="Lanteri S."/>
        </authorList>
    </citation>
    <scope>NUCLEOTIDE SEQUENCE [LARGE SCALE GENOMIC DNA]</scope>
    <source>
        <strain evidence="9">2C</strain>
    </source>
</reference>
<comment type="caution">
    <text evidence="9">The sequence shown here is derived from an EMBL/GenBank/DDBJ whole genome shotgun (WGS) entry which is preliminary data.</text>
</comment>
<dbReference type="SUPFAM" id="SSF64484">
    <property type="entry name" value="beta and beta-prime subunits of DNA dependent RNA-polymerase"/>
    <property type="match status" value="1"/>
</dbReference>
<dbReference type="PANTHER" id="PTHR19376:SF11">
    <property type="entry name" value="DNA-DIRECTED RNA POLYMERASE I SUBUNIT RPA1"/>
    <property type="match status" value="1"/>
</dbReference>
<proteinExistence type="inferred from homology"/>
<keyword evidence="7" id="KW-0804">Transcription</keyword>
<evidence type="ECO:0000313" key="10">
    <source>
        <dbReference type="Proteomes" id="UP000243975"/>
    </source>
</evidence>
<evidence type="ECO:0000256" key="7">
    <source>
        <dbReference type="ARBA" id="ARBA00023163"/>
    </source>
</evidence>
<dbReference type="EMBL" id="LEKV01003245">
    <property type="protein sequence ID" value="KVI00802.1"/>
    <property type="molecule type" value="Genomic_DNA"/>
</dbReference>
<organism evidence="9 10">
    <name type="scientific">Cynara cardunculus var. scolymus</name>
    <name type="common">Globe artichoke</name>
    <name type="synonym">Cynara scolymus</name>
    <dbReference type="NCBI Taxonomy" id="59895"/>
    <lineage>
        <taxon>Eukaryota</taxon>
        <taxon>Viridiplantae</taxon>
        <taxon>Streptophyta</taxon>
        <taxon>Embryophyta</taxon>
        <taxon>Tracheophyta</taxon>
        <taxon>Spermatophyta</taxon>
        <taxon>Magnoliopsida</taxon>
        <taxon>eudicotyledons</taxon>
        <taxon>Gunneridae</taxon>
        <taxon>Pentapetalae</taxon>
        <taxon>asterids</taxon>
        <taxon>campanulids</taxon>
        <taxon>Asterales</taxon>
        <taxon>Asteraceae</taxon>
        <taxon>Carduoideae</taxon>
        <taxon>Cardueae</taxon>
        <taxon>Carduinae</taxon>
        <taxon>Cynara</taxon>
    </lineage>
</organism>
<dbReference type="GO" id="GO:0003899">
    <property type="term" value="F:DNA-directed RNA polymerase activity"/>
    <property type="evidence" value="ECO:0007669"/>
    <property type="project" value="UniProtKB-EC"/>
</dbReference>
<feature type="domain" description="RNA polymerase Rpb1" evidence="8">
    <location>
        <begin position="5"/>
        <end position="64"/>
    </location>
</feature>
<keyword evidence="3" id="KW-0240">DNA-directed RNA polymerase</keyword>
<gene>
    <name evidence="9" type="ORF">Ccrd_020941</name>
</gene>
<keyword evidence="5" id="KW-0548">Nucleotidyltransferase</keyword>
<keyword evidence="10" id="KW-1185">Reference proteome</keyword>
<sequence>MEEDLDVDHVYSNNIYVMLNTYGVEAARTSIILEMKNVFGSYGLEIDYKHLSLIADYMTHSGGVSTNE</sequence>
<evidence type="ECO:0000313" key="9">
    <source>
        <dbReference type="EMBL" id="KVI00802.1"/>
    </source>
</evidence>